<evidence type="ECO:0000313" key="1">
    <source>
        <dbReference type="EMBL" id="ELP55139.1"/>
    </source>
</evidence>
<protein>
    <submittedName>
        <fullName evidence="1">Uncharacterized protein</fullName>
    </submittedName>
</protein>
<dbReference type="AlphaFoldDB" id="L7E7Z3"/>
<dbReference type="Proteomes" id="UP000010932">
    <property type="component" value="Unassembled WGS sequence"/>
</dbReference>
<sequence>MTSISHFSSKQEVKELIPLTDRSLFWSKSLGKNQLVTKEKFE</sequence>
<evidence type="ECO:0000313" key="2">
    <source>
        <dbReference type="Proteomes" id="UP000010932"/>
    </source>
</evidence>
<gene>
    <name evidence="1" type="ORF">O53_3968</name>
</gene>
<dbReference type="PATRIC" id="fig|1134457.3.peg.3519"/>
<dbReference type="EMBL" id="ANKQ01000002">
    <property type="protein sequence ID" value="ELP55139.1"/>
    <property type="molecule type" value="Genomic_DNA"/>
</dbReference>
<proteinExistence type="predicted"/>
<accession>L7E7Z3</accession>
<name>L7E7Z3_MICAE</name>
<organism evidence="1 2">
    <name type="scientific">Microcystis aeruginosa TAIHU98</name>
    <dbReference type="NCBI Taxonomy" id="1134457"/>
    <lineage>
        <taxon>Bacteria</taxon>
        <taxon>Bacillati</taxon>
        <taxon>Cyanobacteriota</taxon>
        <taxon>Cyanophyceae</taxon>
        <taxon>Oscillatoriophycideae</taxon>
        <taxon>Chroococcales</taxon>
        <taxon>Microcystaceae</taxon>
        <taxon>Microcystis</taxon>
    </lineage>
</organism>
<reference evidence="1 2" key="1">
    <citation type="journal article" date="2013" name="Genome Announc.">
        <title>Whole-Genome Sequence of Microcystis aeruginosa TAIHU98, a Nontoxic Bloom-Forming Strain Isolated from Taihu Lake, China.</title>
        <authorList>
            <person name="Yang C."/>
            <person name="Zhang W."/>
            <person name="Ren M."/>
            <person name="Song L."/>
            <person name="Li T."/>
            <person name="Zhao J."/>
        </authorList>
    </citation>
    <scope>NUCLEOTIDE SEQUENCE [LARGE SCALE GENOMIC DNA]</scope>
    <source>
        <strain evidence="1 2">TAIHU98</strain>
    </source>
</reference>
<comment type="caution">
    <text evidence="1">The sequence shown here is derived from an EMBL/GenBank/DDBJ whole genome shotgun (WGS) entry which is preliminary data.</text>
</comment>